<dbReference type="Pfam" id="PF00899">
    <property type="entry name" value="ThiF"/>
    <property type="match status" value="1"/>
</dbReference>
<comment type="subunit">
    <text evidence="6">Heterodimer of SAE1 and UBA2/SAE2. The heterodimer corresponds to the two domains that are encoded on a single polypeptide chain in ubiquitin-activating enzyme E1. Interacts with UBE2I.</text>
</comment>
<evidence type="ECO:0000256" key="5">
    <source>
        <dbReference type="ARBA" id="ARBA00023242"/>
    </source>
</evidence>
<dbReference type="SUPFAM" id="SSF69572">
    <property type="entry name" value="Activating enzymes of the ubiquitin-like proteins"/>
    <property type="match status" value="1"/>
</dbReference>
<evidence type="ECO:0000256" key="4">
    <source>
        <dbReference type="ARBA" id="ARBA00022786"/>
    </source>
</evidence>
<evidence type="ECO:0000259" key="9">
    <source>
        <dbReference type="Pfam" id="PF00899"/>
    </source>
</evidence>
<dbReference type="InterPro" id="IPR000594">
    <property type="entry name" value="ThiF_NAD_FAD-bd"/>
</dbReference>
<dbReference type="GO" id="GO:0005737">
    <property type="term" value="C:cytoplasm"/>
    <property type="evidence" value="ECO:0007669"/>
    <property type="project" value="TreeGrafter"/>
</dbReference>
<dbReference type="InterPro" id="IPR035985">
    <property type="entry name" value="Ubiquitin-activating_enz"/>
</dbReference>
<evidence type="ECO:0000256" key="3">
    <source>
        <dbReference type="ARBA" id="ARBA00005673"/>
    </source>
</evidence>
<accession>A0AAJ6YGE9</accession>
<keyword evidence="5" id="KW-0539">Nucleus</keyword>
<comment type="subcellular location">
    <subcellularLocation>
        <location evidence="1">Nucleus</location>
    </subcellularLocation>
</comment>
<organism evidence="10 11">
    <name type="scientific">Ceratosolen solmsi marchali</name>
    <dbReference type="NCBI Taxonomy" id="326594"/>
    <lineage>
        <taxon>Eukaryota</taxon>
        <taxon>Metazoa</taxon>
        <taxon>Ecdysozoa</taxon>
        <taxon>Arthropoda</taxon>
        <taxon>Hexapoda</taxon>
        <taxon>Insecta</taxon>
        <taxon>Pterygota</taxon>
        <taxon>Neoptera</taxon>
        <taxon>Endopterygota</taxon>
        <taxon>Hymenoptera</taxon>
        <taxon>Apocrita</taxon>
        <taxon>Proctotrupomorpha</taxon>
        <taxon>Chalcidoidea</taxon>
        <taxon>Agaonidae</taxon>
        <taxon>Agaoninae</taxon>
        <taxon>Ceratosolen</taxon>
    </lineage>
</organism>
<evidence type="ECO:0000313" key="11">
    <source>
        <dbReference type="RefSeq" id="XP_011497589.1"/>
    </source>
</evidence>
<dbReference type="RefSeq" id="XP_011497589.1">
    <property type="nucleotide sequence ID" value="XM_011499287.1"/>
</dbReference>
<dbReference type="CDD" id="cd01492">
    <property type="entry name" value="Aos1_SUMO"/>
    <property type="match status" value="1"/>
</dbReference>
<dbReference type="GeneID" id="105361964"/>
<name>A0AAJ6YGE9_9HYME</name>
<evidence type="ECO:0000256" key="1">
    <source>
        <dbReference type="ARBA" id="ARBA00004123"/>
    </source>
</evidence>
<keyword evidence="4" id="KW-0833">Ubl conjugation pathway</keyword>
<protein>
    <recommendedName>
        <fullName evidence="7">SUMO-activating enzyme subunit 1</fullName>
    </recommendedName>
    <alternativeName>
        <fullName evidence="8">Ubiquitin-like 1-activating enzyme E1A</fullName>
    </alternativeName>
</protein>
<reference evidence="11" key="1">
    <citation type="submission" date="2025-08" db="UniProtKB">
        <authorList>
            <consortium name="RefSeq"/>
        </authorList>
    </citation>
    <scope>IDENTIFICATION</scope>
</reference>
<dbReference type="PANTHER" id="PTHR10953:SF162">
    <property type="entry name" value="SUMO-ACTIVATING ENZYME SUBUNIT 1"/>
    <property type="match status" value="1"/>
</dbReference>
<dbReference type="AlphaFoldDB" id="A0AAJ6YGE9"/>
<proteinExistence type="inferred from homology"/>
<sequence length="330" mass="37298">MVDQKNNSELTDAEAELYDRQIRLWGLDSQKRLRAASILIVGLNGYGAEVAKNIILAGIKSVTFLDHHLVTAEDICSQFLIPRDQVGNNRAEASLARAQNLNPMVKVIADSDNIDNKSEEYFKDFDVVSVTECTIDQMKRINNACRKYNTKFFAGDVWGTFGYTFADLIAHEFAEDIVQTKKVRQLGAGEPINKDKFEKVTVTIKSFEKFVPFEKILDASNLPKDSDTYYLLLVLLNFREHHKRSPLPTDRSTNILNEEAKVIIEKYNLCNKLNNLLNGDFYAQISPVCAIVGGVLGQEIIKTVSQKERPHNNLFIFNPSTMCGQILRLS</sequence>
<evidence type="ECO:0000256" key="7">
    <source>
        <dbReference type="ARBA" id="ARBA00044187"/>
    </source>
</evidence>
<feature type="domain" description="THIF-type NAD/FAD binding fold" evidence="9">
    <location>
        <begin position="18"/>
        <end position="325"/>
    </location>
</feature>
<dbReference type="GO" id="GO:0019948">
    <property type="term" value="F:SUMO activating enzyme activity"/>
    <property type="evidence" value="ECO:0007669"/>
    <property type="project" value="TreeGrafter"/>
</dbReference>
<dbReference type="CTD" id="41532"/>
<evidence type="ECO:0000256" key="6">
    <source>
        <dbReference type="ARBA" id="ARBA00026003"/>
    </source>
</evidence>
<gene>
    <name evidence="11" type="primary">LOC105361964</name>
</gene>
<dbReference type="FunFam" id="3.40.50.720:FF:000744">
    <property type="entry name" value="Smt3 activating enzyme 1"/>
    <property type="match status" value="1"/>
</dbReference>
<dbReference type="KEGG" id="csol:105361964"/>
<keyword evidence="10" id="KW-1185">Reference proteome</keyword>
<evidence type="ECO:0000256" key="8">
    <source>
        <dbReference type="ARBA" id="ARBA00044354"/>
    </source>
</evidence>
<comment type="similarity">
    <text evidence="3">Belongs to the ubiquitin-activating E1 family.</text>
</comment>
<dbReference type="Gene3D" id="3.40.50.720">
    <property type="entry name" value="NAD(P)-binding Rossmann-like Domain"/>
    <property type="match status" value="1"/>
</dbReference>
<dbReference type="PRINTS" id="PR01849">
    <property type="entry name" value="UBIQUITINACT"/>
</dbReference>
<dbReference type="GO" id="GO:0016925">
    <property type="term" value="P:protein sumoylation"/>
    <property type="evidence" value="ECO:0007669"/>
    <property type="project" value="TreeGrafter"/>
</dbReference>
<dbReference type="InterPro" id="IPR000011">
    <property type="entry name" value="UBQ/SUMO-activ_enz_E1-like"/>
</dbReference>
<dbReference type="Proteomes" id="UP000695007">
    <property type="component" value="Unplaced"/>
</dbReference>
<comment type="pathway">
    <text evidence="2">Protein modification; protein sumoylation.</text>
</comment>
<dbReference type="PANTHER" id="PTHR10953">
    <property type="entry name" value="UBIQUITIN-ACTIVATING ENZYME E1"/>
    <property type="match status" value="1"/>
</dbReference>
<evidence type="ECO:0000313" key="10">
    <source>
        <dbReference type="Proteomes" id="UP000695007"/>
    </source>
</evidence>
<evidence type="ECO:0000256" key="2">
    <source>
        <dbReference type="ARBA" id="ARBA00004718"/>
    </source>
</evidence>
<dbReference type="InterPro" id="IPR045886">
    <property type="entry name" value="ThiF/MoeB/HesA"/>
</dbReference>
<dbReference type="GO" id="GO:0031510">
    <property type="term" value="C:SUMO activating enzyme complex"/>
    <property type="evidence" value="ECO:0007669"/>
    <property type="project" value="TreeGrafter"/>
</dbReference>